<feature type="compositionally biased region" description="Basic and acidic residues" evidence="2">
    <location>
        <begin position="858"/>
        <end position="868"/>
    </location>
</feature>
<dbReference type="SUPFAM" id="SSF53756">
    <property type="entry name" value="UDP-Glycosyltransferase/glycogen phosphorylase"/>
    <property type="match status" value="1"/>
</dbReference>
<dbReference type="Pfam" id="PF06722">
    <property type="entry name" value="EryCIII-like_C"/>
    <property type="match status" value="1"/>
</dbReference>
<dbReference type="PANTHER" id="PTHR48050">
    <property type="entry name" value="STEROL 3-BETA-GLUCOSYLTRANSFERASE"/>
    <property type="match status" value="1"/>
</dbReference>
<organism evidence="5 6">
    <name type="scientific">Marasmiellus scandens</name>
    <dbReference type="NCBI Taxonomy" id="2682957"/>
    <lineage>
        <taxon>Eukaryota</taxon>
        <taxon>Fungi</taxon>
        <taxon>Dikarya</taxon>
        <taxon>Basidiomycota</taxon>
        <taxon>Agaricomycotina</taxon>
        <taxon>Agaricomycetes</taxon>
        <taxon>Agaricomycetidae</taxon>
        <taxon>Agaricales</taxon>
        <taxon>Marasmiineae</taxon>
        <taxon>Omphalotaceae</taxon>
        <taxon>Marasmiellus</taxon>
    </lineage>
</organism>
<proteinExistence type="predicted"/>
<evidence type="ECO:0000256" key="2">
    <source>
        <dbReference type="SAM" id="MobiDB-lite"/>
    </source>
</evidence>
<keyword evidence="1" id="KW-0808">Transferase</keyword>
<feature type="compositionally biased region" description="Basic and acidic residues" evidence="2">
    <location>
        <begin position="1"/>
        <end position="11"/>
    </location>
</feature>
<feature type="compositionally biased region" description="Basic and acidic residues" evidence="2">
    <location>
        <begin position="30"/>
        <end position="50"/>
    </location>
</feature>
<dbReference type="Gene3D" id="3.40.50.2000">
    <property type="entry name" value="Glycogen Phosphorylase B"/>
    <property type="match status" value="2"/>
</dbReference>
<feature type="compositionally biased region" description="Basic and acidic residues" evidence="2">
    <location>
        <begin position="818"/>
        <end position="832"/>
    </location>
</feature>
<dbReference type="PANTHER" id="PTHR48050:SF13">
    <property type="entry name" value="STEROL 3-BETA-GLUCOSYLTRANSFERASE UGT80A2"/>
    <property type="match status" value="1"/>
</dbReference>
<feature type="compositionally biased region" description="Polar residues" evidence="2">
    <location>
        <begin position="870"/>
        <end position="885"/>
    </location>
</feature>
<comment type="caution">
    <text evidence="5">The sequence shown here is derived from an EMBL/GenBank/DDBJ whole genome shotgun (WGS) entry which is preliminary data.</text>
</comment>
<gene>
    <name evidence="5" type="ORF">VKT23_000138</name>
</gene>
<reference evidence="5 6" key="1">
    <citation type="submission" date="2024-01" db="EMBL/GenBank/DDBJ databases">
        <title>A draft genome for the cacao thread blight pathogen Marasmiellus scandens.</title>
        <authorList>
            <person name="Baruah I.K."/>
            <person name="Leung J."/>
            <person name="Bukari Y."/>
            <person name="Amoako-Attah I."/>
            <person name="Meinhardt L.W."/>
            <person name="Bailey B.A."/>
            <person name="Cohen S.P."/>
        </authorList>
    </citation>
    <scope>NUCLEOTIDE SEQUENCE [LARGE SCALE GENOMIC DNA]</scope>
    <source>
        <strain evidence="5 6">GH-19</strain>
    </source>
</reference>
<feature type="domain" description="Erythromycin biosynthesis protein CIII-like C-terminal" evidence="4">
    <location>
        <begin position="435"/>
        <end position="539"/>
    </location>
</feature>
<evidence type="ECO:0000313" key="5">
    <source>
        <dbReference type="EMBL" id="KAK7472028.1"/>
    </source>
</evidence>
<feature type="region of interest" description="Disordered" evidence="2">
    <location>
        <begin position="1"/>
        <end position="50"/>
    </location>
</feature>
<dbReference type="EMBL" id="JBANRG010000001">
    <property type="protein sequence ID" value="KAK7472028.1"/>
    <property type="molecule type" value="Genomic_DNA"/>
</dbReference>
<evidence type="ECO:0008006" key="7">
    <source>
        <dbReference type="Google" id="ProtNLM"/>
    </source>
</evidence>
<dbReference type="Pfam" id="PF03033">
    <property type="entry name" value="Glyco_transf_28"/>
    <property type="match status" value="1"/>
</dbReference>
<dbReference type="InterPro" id="IPR002213">
    <property type="entry name" value="UDP_glucos_trans"/>
</dbReference>
<evidence type="ECO:0000313" key="6">
    <source>
        <dbReference type="Proteomes" id="UP001498398"/>
    </source>
</evidence>
<evidence type="ECO:0000259" key="4">
    <source>
        <dbReference type="Pfam" id="PF06722"/>
    </source>
</evidence>
<dbReference type="CDD" id="cd03784">
    <property type="entry name" value="GT1_Gtf-like"/>
    <property type="match status" value="1"/>
</dbReference>
<dbReference type="InterPro" id="IPR004276">
    <property type="entry name" value="GlycoTrans_28_N"/>
</dbReference>
<evidence type="ECO:0000259" key="3">
    <source>
        <dbReference type="Pfam" id="PF03033"/>
    </source>
</evidence>
<protein>
    <recommendedName>
        <fullName evidence="7">Glycosyltransferase family 1 protein</fullName>
    </recommendedName>
</protein>
<feature type="domain" description="Glycosyltransferase family 28 N-terminal" evidence="3">
    <location>
        <begin position="128"/>
        <end position="277"/>
    </location>
</feature>
<keyword evidence="6" id="KW-1185">Reference proteome</keyword>
<feature type="region of interest" description="Disordered" evidence="2">
    <location>
        <begin position="818"/>
        <end position="899"/>
    </location>
</feature>
<dbReference type="InterPro" id="IPR050426">
    <property type="entry name" value="Glycosyltransferase_28"/>
</dbReference>
<sequence>MMTSKDSDQKIPFHMQELDSDIPVLPQESQRSEKGSARGSGEKLSSDEDARYVDIGSIQTNPKTDYANYVSTGEGLSSSARIEPDGRIVISLDLKRSLPDLPPQYARDVEEFGVDKKEWKKFPGGMNVVIMIVGSRGDVQPYLALGKRLIQQGHRVRIATHGTFRPFVTEVGSGLEFFDIGGDPQELMSYMVKNPGLIPGMASLTNGDIGRKRKMLAEILEGCWKACHSPCSQGRSFAADAIISNPPAFAHIHCAEALGIPLLMSFTMPWSPTTAFPHPLVNIKNSNANQGLTNHLSYTLAEILTWQGTGDLVNKFRSKTLGLSPLSLRSGPGLVDTVKVPWTYCMSPALVPKPDDWKNYIDVVGFYFLDLATNYTPPEDLARFLAAGEPPVYIGFGSVVVEDAAAMTKTIFDATAQAGVRALVSAGWGGLGGVSVPPHVFILGNIPHDWLFDKGRVAAVVHHGGAGTTAAGLSKGLPTVVVPFFGDQAFWGNMIHKAGAGPAPIPHKELDVDNLREAIKFAVGPSAKNAAQWMAQQIRSEDGVTRGVESFYRHLPLKNMRCDLDPSRVAVWWSTDYCLKLSAFAAQTLIDAKEITLKSLDLHRSKEYETRKQATDPITGGGSAIFWTVTHYYAGIAEIFYSPVQGIIHTTTAIPQGLMKIFVSVHEGFQNAPKLYGSEVRQPGKVDDFSSGLKEAGKGFFYGYYDGITGLVKEPIKGAKKEGFMGAIKGSARSFANATMRPAAGIVGLFTYPIQGAWKSAQSSTGKKQEEQYYRTRVSDGVEAVRNSSNWQRQEILRLFKEAKPGTEERKRKLKELAERALRSDGELETESRGPSPEASSASIPGRPSEQPSTWNDDAERVFQRDLELATQNSLVKPSASSVSIGQDDDDDDDERAFQRDLEAARQLSLVDQ</sequence>
<dbReference type="InterPro" id="IPR010610">
    <property type="entry name" value="EryCIII-like_C"/>
</dbReference>
<evidence type="ECO:0000256" key="1">
    <source>
        <dbReference type="ARBA" id="ARBA00022679"/>
    </source>
</evidence>
<name>A0ABR1K3M8_9AGAR</name>
<dbReference type="Proteomes" id="UP001498398">
    <property type="component" value="Unassembled WGS sequence"/>
</dbReference>
<accession>A0ABR1K3M8</accession>